<feature type="compositionally biased region" description="Gly residues" evidence="1">
    <location>
        <begin position="48"/>
        <end position="57"/>
    </location>
</feature>
<name>A0A1Y1IK69_KLENI</name>
<gene>
    <name evidence="2" type="ORF">KFL_004920055</name>
</gene>
<feature type="compositionally biased region" description="Polar residues" evidence="1">
    <location>
        <begin position="473"/>
        <end position="493"/>
    </location>
</feature>
<keyword evidence="3" id="KW-1185">Reference proteome</keyword>
<sequence>MPEQEHPGNPSHQLSWTKVWANRVWTSSPVIASRESERRRNLRSLGSPGKGSGGGVSEDGRLLRRPRNRCSGGEKEGSAEDPGLNDGTAEQQNGRALQQVNRDEGAAVPVSAPKARAEVGVTSRKARRAMVPVQNEEFGADRTEQANEADGNASPVGTETEFAEDGTAAFGECEKADVVTQGAVRFDAGESAEGPVEGRVSGAVVQTEADERGLPTVGRDNSWGNADVAAREGSDVAPGVGPGVGKGGGGDVTDDGGADCDMEEAAKGGAGRSDCEAAGNTAERGSAEKKTSVEDLSAIIEREIRERERVIEESAPPGGPLPLEDGGGDVLAERPADVTAKTDGGGEAGSGASGKEQVRGSGSSSVRKTKEEEEGAGSALMGEGKGPRPAVAGGGVKFGSGTQVVAANGEGEEVARSNTKTGAREAEARNGAEQTAAAGVSSPAQNGRTGTRSTENGGGPIRGSERTNARMEQPQSDNPAPESGPSQVPQQTAEGGGRCVVSVEGAPESSVPGDATCLPKNGPETGPLSAAGAQQFQSGAGAPPRTAHPATRSASERGAPSEQRAGGGSAPSPRGLSARSEIVSGANVKTRPKVVVAVRGLIEATQESGRAPELRASR</sequence>
<feature type="compositionally biased region" description="Basic and acidic residues" evidence="1">
    <location>
        <begin position="300"/>
        <end position="312"/>
    </location>
</feature>
<dbReference type="EMBL" id="DF237441">
    <property type="protein sequence ID" value="GAQ89156.1"/>
    <property type="molecule type" value="Genomic_DNA"/>
</dbReference>
<feature type="compositionally biased region" description="Polar residues" evidence="1">
    <location>
        <begin position="442"/>
        <end position="455"/>
    </location>
</feature>
<feature type="compositionally biased region" description="Polar residues" evidence="1">
    <location>
        <begin position="88"/>
        <end position="100"/>
    </location>
</feature>
<proteinExistence type="predicted"/>
<evidence type="ECO:0000256" key="1">
    <source>
        <dbReference type="SAM" id="MobiDB-lite"/>
    </source>
</evidence>
<organism evidence="2 3">
    <name type="scientific">Klebsormidium nitens</name>
    <name type="common">Green alga</name>
    <name type="synonym">Ulothrix nitens</name>
    <dbReference type="NCBI Taxonomy" id="105231"/>
    <lineage>
        <taxon>Eukaryota</taxon>
        <taxon>Viridiplantae</taxon>
        <taxon>Streptophyta</taxon>
        <taxon>Klebsormidiophyceae</taxon>
        <taxon>Klebsormidiales</taxon>
        <taxon>Klebsormidiaceae</taxon>
        <taxon>Klebsormidium</taxon>
    </lineage>
</organism>
<feature type="region of interest" description="Disordered" evidence="1">
    <location>
        <begin position="28"/>
        <end position="163"/>
    </location>
</feature>
<dbReference type="AlphaFoldDB" id="A0A1Y1IK69"/>
<feature type="compositionally biased region" description="Gly residues" evidence="1">
    <location>
        <begin position="240"/>
        <end position="251"/>
    </location>
</feature>
<protein>
    <submittedName>
        <fullName evidence="2">Uncharacterized protein</fullName>
    </submittedName>
</protein>
<feature type="region of interest" description="Disordered" evidence="1">
    <location>
        <begin position="189"/>
        <end position="590"/>
    </location>
</feature>
<feature type="compositionally biased region" description="Low complexity" evidence="1">
    <location>
        <begin position="529"/>
        <end position="542"/>
    </location>
</feature>
<dbReference type="Proteomes" id="UP000054558">
    <property type="component" value="Unassembled WGS sequence"/>
</dbReference>
<accession>A0A1Y1IK69</accession>
<feature type="compositionally biased region" description="Acidic residues" evidence="1">
    <location>
        <begin position="252"/>
        <end position="263"/>
    </location>
</feature>
<reference evidence="2 3" key="1">
    <citation type="journal article" date="2014" name="Nat. Commun.">
        <title>Klebsormidium flaccidum genome reveals primary factors for plant terrestrial adaptation.</title>
        <authorList>
            <person name="Hori K."/>
            <person name="Maruyama F."/>
            <person name="Fujisawa T."/>
            <person name="Togashi T."/>
            <person name="Yamamoto N."/>
            <person name="Seo M."/>
            <person name="Sato S."/>
            <person name="Yamada T."/>
            <person name="Mori H."/>
            <person name="Tajima N."/>
            <person name="Moriyama T."/>
            <person name="Ikeuchi M."/>
            <person name="Watanabe M."/>
            <person name="Wada H."/>
            <person name="Kobayashi K."/>
            <person name="Saito M."/>
            <person name="Masuda T."/>
            <person name="Sasaki-Sekimoto Y."/>
            <person name="Mashiguchi K."/>
            <person name="Awai K."/>
            <person name="Shimojima M."/>
            <person name="Masuda S."/>
            <person name="Iwai M."/>
            <person name="Nobusawa T."/>
            <person name="Narise T."/>
            <person name="Kondo S."/>
            <person name="Saito H."/>
            <person name="Sato R."/>
            <person name="Murakawa M."/>
            <person name="Ihara Y."/>
            <person name="Oshima-Yamada Y."/>
            <person name="Ohtaka K."/>
            <person name="Satoh M."/>
            <person name="Sonobe K."/>
            <person name="Ishii M."/>
            <person name="Ohtani R."/>
            <person name="Kanamori-Sato M."/>
            <person name="Honoki R."/>
            <person name="Miyazaki D."/>
            <person name="Mochizuki H."/>
            <person name="Umetsu J."/>
            <person name="Higashi K."/>
            <person name="Shibata D."/>
            <person name="Kamiya Y."/>
            <person name="Sato N."/>
            <person name="Nakamura Y."/>
            <person name="Tabata S."/>
            <person name="Ida S."/>
            <person name="Kurokawa K."/>
            <person name="Ohta H."/>
        </authorList>
    </citation>
    <scope>NUCLEOTIDE SEQUENCE [LARGE SCALE GENOMIC DNA]</scope>
    <source>
        <strain evidence="2 3">NIES-2285</strain>
    </source>
</reference>
<feature type="compositionally biased region" description="Gly residues" evidence="1">
    <location>
        <begin position="343"/>
        <end position="352"/>
    </location>
</feature>
<dbReference type="OMA" id="PIAICLM"/>
<evidence type="ECO:0000313" key="3">
    <source>
        <dbReference type="Proteomes" id="UP000054558"/>
    </source>
</evidence>
<evidence type="ECO:0000313" key="2">
    <source>
        <dbReference type="EMBL" id="GAQ89156.1"/>
    </source>
</evidence>